<evidence type="ECO:0000256" key="9">
    <source>
        <dbReference type="ARBA" id="ARBA00022617"/>
    </source>
</evidence>
<keyword evidence="21" id="KW-1185">Reference proteome</keyword>
<dbReference type="OrthoDB" id="5612767at2"/>
<dbReference type="Gene3D" id="1.20.1300.10">
    <property type="entry name" value="Fumarate reductase/succinate dehydrogenase, transmembrane subunit"/>
    <property type="match status" value="1"/>
</dbReference>
<dbReference type="PIRSF" id="PIRSF000169">
    <property type="entry name" value="SDH_D"/>
    <property type="match status" value="1"/>
</dbReference>
<comment type="subcellular location">
    <subcellularLocation>
        <location evidence="2 16">Cell inner membrane</location>
        <topology evidence="2 16">Multi-pass membrane protein</topology>
    </subcellularLocation>
</comment>
<evidence type="ECO:0000256" key="12">
    <source>
        <dbReference type="ARBA" id="ARBA00022982"/>
    </source>
</evidence>
<dbReference type="Proteomes" id="UP000198658">
    <property type="component" value="Unassembled WGS sequence"/>
</dbReference>
<keyword evidence="10 19" id="KW-0812">Transmembrane</keyword>
<dbReference type="GO" id="GO:0009055">
    <property type="term" value="F:electron transfer activity"/>
    <property type="evidence" value="ECO:0007669"/>
    <property type="project" value="TreeGrafter"/>
</dbReference>
<dbReference type="CDD" id="cd03494">
    <property type="entry name" value="SQR_TypeC_SdhD"/>
    <property type="match status" value="1"/>
</dbReference>
<dbReference type="STRING" id="658218.SAMN05216562_1212"/>
<dbReference type="GO" id="GO:0006099">
    <property type="term" value="P:tricarboxylic acid cycle"/>
    <property type="evidence" value="ECO:0007669"/>
    <property type="project" value="UniProtKB-UniRule"/>
</dbReference>
<dbReference type="PANTHER" id="PTHR38689:SF1">
    <property type="entry name" value="SUCCINATE DEHYDROGENASE HYDROPHOBIC MEMBRANE ANCHOR SUBUNIT"/>
    <property type="match status" value="1"/>
</dbReference>
<gene>
    <name evidence="20" type="ORF">SAMN05216562_1212</name>
</gene>
<dbReference type="InterPro" id="IPR014312">
    <property type="entry name" value="Succ_DH_anchor"/>
</dbReference>
<comment type="pathway">
    <text evidence="3 16">Carbohydrate metabolism; tricarboxylic acid cycle.</text>
</comment>
<dbReference type="RefSeq" id="WP_091386111.1">
    <property type="nucleotide sequence ID" value="NZ_FNQO01000001.1"/>
</dbReference>
<keyword evidence="12 16" id="KW-0249">Electron transport</keyword>
<evidence type="ECO:0000256" key="10">
    <source>
        <dbReference type="ARBA" id="ARBA00022692"/>
    </source>
</evidence>
<comment type="cofactor">
    <cofactor evidence="18">
        <name>heme</name>
        <dbReference type="ChEBI" id="CHEBI:30413"/>
    </cofactor>
    <text evidence="18">The heme is bound between the two transmembrane subunits.</text>
</comment>
<evidence type="ECO:0000313" key="20">
    <source>
        <dbReference type="EMBL" id="SDZ92052.1"/>
    </source>
</evidence>
<keyword evidence="6 16" id="KW-1003">Cell membrane</keyword>
<keyword evidence="8 16" id="KW-0816">Tricarboxylic acid cycle</keyword>
<keyword evidence="15 16" id="KW-0472">Membrane</keyword>
<keyword evidence="11 18" id="KW-0479">Metal-binding</keyword>
<dbReference type="GO" id="GO:0017004">
    <property type="term" value="P:cytochrome complex assembly"/>
    <property type="evidence" value="ECO:0007669"/>
    <property type="project" value="TreeGrafter"/>
</dbReference>
<evidence type="ECO:0000256" key="1">
    <source>
        <dbReference type="ARBA" id="ARBA00004050"/>
    </source>
</evidence>
<reference evidence="21" key="1">
    <citation type="submission" date="2016-10" db="EMBL/GenBank/DDBJ databases">
        <authorList>
            <person name="Varghese N."/>
            <person name="Submissions S."/>
        </authorList>
    </citation>
    <scope>NUCLEOTIDE SEQUENCE [LARGE SCALE GENOMIC DNA]</scope>
    <source>
        <strain evidence="21">CGMCC 1.10657</strain>
    </source>
</reference>
<keyword evidence="5 16" id="KW-0813">Transport</keyword>
<dbReference type="GO" id="GO:0020037">
    <property type="term" value="F:heme binding"/>
    <property type="evidence" value="ECO:0007669"/>
    <property type="project" value="InterPro"/>
</dbReference>
<dbReference type="EMBL" id="FNQO01000001">
    <property type="protein sequence ID" value="SDZ92052.1"/>
    <property type="molecule type" value="Genomic_DNA"/>
</dbReference>
<keyword evidence="13 19" id="KW-1133">Transmembrane helix</keyword>
<evidence type="ECO:0000256" key="17">
    <source>
        <dbReference type="PIRSR" id="PIRSR000169-1"/>
    </source>
</evidence>
<keyword evidence="7 16" id="KW-0997">Cell inner membrane</keyword>
<evidence type="ECO:0000256" key="13">
    <source>
        <dbReference type="ARBA" id="ARBA00022989"/>
    </source>
</evidence>
<dbReference type="NCBIfam" id="TIGR02968">
    <property type="entry name" value="succ_dehyd_anc"/>
    <property type="match status" value="1"/>
</dbReference>
<feature type="transmembrane region" description="Helical" evidence="19">
    <location>
        <begin position="21"/>
        <end position="39"/>
    </location>
</feature>
<evidence type="ECO:0000256" key="11">
    <source>
        <dbReference type="ARBA" id="ARBA00022723"/>
    </source>
</evidence>
<dbReference type="GO" id="GO:0046872">
    <property type="term" value="F:metal ion binding"/>
    <property type="evidence" value="ECO:0007669"/>
    <property type="project" value="UniProtKB-KW"/>
</dbReference>
<feature type="binding site" description="axial binding residue" evidence="18">
    <location>
        <position position="71"/>
    </location>
    <ligand>
        <name>heme</name>
        <dbReference type="ChEBI" id="CHEBI:30413"/>
        <note>ligand shared with second transmembrane subunit</note>
    </ligand>
    <ligandPart>
        <name>Fe</name>
        <dbReference type="ChEBI" id="CHEBI:18248"/>
    </ligandPart>
</feature>
<evidence type="ECO:0000256" key="6">
    <source>
        <dbReference type="ARBA" id="ARBA00022475"/>
    </source>
</evidence>
<evidence type="ECO:0000256" key="16">
    <source>
        <dbReference type="PIRNR" id="PIRNR000169"/>
    </source>
</evidence>
<evidence type="ECO:0000256" key="5">
    <source>
        <dbReference type="ARBA" id="ARBA00022448"/>
    </source>
</evidence>
<feature type="transmembrane region" description="Helical" evidence="19">
    <location>
        <begin position="59"/>
        <end position="83"/>
    </location>
</feature>
<feature type="transmembrane region" description="Helical" evidence="19">
    <location>
        <begin position="95"/>
        <end position="116"/>
    </location>
</feature>
<accession>A0A1H3X0A0</accession>
<evidence type="ECO:0000256" key="18">
    <source>
        <dbReference type="PIRSR" id="PIRSR000169-2"/>
    </source>
</evidence>
<dbReference type="InterPro" id="IPR034804">
    <property type="entry name" value="SQR/QFR_C/D"/>
</dbReference>
<feature type="binding site" evidence="17">
    <location>
        <position position="83"/>
    </location>
    <ligand>
        <name>a ubiquinone</name>
        <dbReference type="ChEBI" id="CHEBI:16389"/>
    </ligand>
</feature>
<evidence type="ECO:0000256" key="3">
    <source>
        <dbReference type="ARBA" id="ARBA00005163"/>
    </source>
</evidence>
<evidence type="ECO:0000256" key="19">
    <source>
        <dbReference type="SAM" id="Phobius"/>
    </source>
</evidence>
<dbReference type="InterPro" id="IPR000701">
    <property type="entry name" value="SuccDH_FuR_B_TM-su"/>
</dbReference>
<evidence type="ECO:0000256" key="7">
    <source>
        <dbReference type="ARBA" id="ARBA00022519"/>
    </source>
</evidence>
<evidence type="ECO:0000256" key="2">
    <source>
        <dbReference type="ARBA" id="ARBA00004429"/>
    </source>
</evidence>
<sequence>MVRTVTSFGRSGTFDWLYQRVTAVVLVAYTLFIVGFIFFSEDFGYQAWSELFAQRWVRVFSLVALLSTIIHAWIGLWSVVTDYITNRMMGPKATVLRLAVEALLAAVAVFYAVWGIEILWGV</sequence>
<organism evidence="20 21">
    <name type="scientific">Microbulbifer marinus</name>
    <dbReference type="NCBI Taxonomy" id="658218"/>
    <lineage>
        <taxon>Bacteria</taxon>
        <taxon>Pseudomonadati</taxon>
        <taxon>Pseudomonadota</taxon>
        <taxon>Gammaproteobacteria</taxon>
        <taxon>Cellvibrionales</taxon>
        <taxon>Microbulbiferaceae</taxon>
        <taxon>Microbulbifer</taxon>
    </lineage>
</organism>
<keyword evidence="14 18" id="KW-0408">Iron</keyword>
<evidence type="ECO:0000256" key="14">
    <source>
        <dbReference type="ARBA" id="ARBA00023004"/>
    </source>
</evidence>
<dbReference type="PANTHER" id="PTHR38689">
    <property type="entry name" value="SUCCINATE DEHYDROGENASE HYDROPHOBIC MEMBRANE ANCHOR SUBUNIT"/>
    <property type="match status" value="1"/>
</dbReference>
<keyword evidence="9 18" id="KW-0349">Heme</keyword>
<dbReference type="UniPathway" id="UPA00223"/>
<evidence type="ECO:0000256" key="4">
    <source>
        <dbReference type="ARBA" id="ARBA00019425"/>
    </source>
</evidence>
<dbReference type="GO" id="GO:0005886">
    <property type="term" value="C:plasma membrane"/>
    <property type="evidence" value="ECO:0007669"/>
    <property type="project" value="UniProtKB-SubCell"/>
</dbReference>
<evidence type="ECO:0000313" key="21">
    <source>
        <dbReference type="Proteomes" id="UP000198658"/>
    </source>
</evidence>
<dbReference type="Pfam" id="PF01127">
    <property type="entry name" value="Sdh_cyt"/>
    <property type="match status" value="1"/>
</dbReference>
<comment type="function">
    <text evidence="1 16">Membrane-anchoring subunit of succinate dehydrogenase (SDH).</text>
</comment>
<proteinExistence type="predicted"/>
<evidence type="ECO:0000256" key="15">
    <source>
        <dbReference type="ARBA" id="ARBA00023136"/>
    </source>
</evidence>
<dbReference type="AlphaFoldDB" id="A0A1H3X0A0"/>
<evidence type="ECO:0000256" key="8">
    <source>
        <dbReference type="ARBA" id="ARBA00022532"/>
    </source>
</evidence>
<dbReference type="SUPFAM" id="SSF81343">
    <property type="entry name" value="Fumarate reductase respiratory complex transmembrane subunits"/>
    <property type="match status" value="1"/>
</dbReference>
<protein>
    <recommendedName>
        <fullName evidence="4 16">Succinate dehydrogenase hydrophobic membrane anchor subunit</fullName>
    </recommendedName>
</protein>
<name>A0A1H3X0A0_9GAMM</name>